<dbReference type="SUPFAM" id="SSF51182">
    <property type="entry name" value="RmlC-like cupins"/>
    <property type="match status" value="1"/>
</dbReference>
<dbReference type="Gene3D" id="2.60.120.10">
    <property type="entry name" value="Jelly Rolls"/>
    <property type="match status" value="1"/>
</dbReference>
<gene>
    <name evidence="1" type="ORF">SAMN05421771_0906</name>
</gene>
<proteinExistence type="predicted"/>
<organism evidence="1 2">
    <name type="scientific">Granulicella pectinivorans</name>
    <dbReference type="NCBI Taxonomy" id="474950"/>
    <lineage>
        <taxon>Bacteria</taxon>
        <taxon>Pseudomonadati</taxon>
        <taxon>Acidobacteriota</taxon>
        <taxon>Terriglobia</taxon>
        <taxon>Terriglobales</taxon>
        <taxon>Acidobacteriaceae</taxon>
        <taxon>Granulicella</taxon>
    </lineage>
</organism>
<dbReference type="OrthoDB" id="9800684at2"/>
<dbReference type="STRING" id="474950.SAMN05421771_0906"/>
<accession>A0A1I6LLK4</accession>
<evidence type="ECO:0000313" key="2">
    <source>
        <dbReference type="Proteomes" id="UP000199024"/>
    </source>
</evidence>
<evidence type="ECO:0008006" key="3">
    <source>
        <dbReference type="Google" id="ProtNLM"/>
    </source>
</evidence>
<name>A0A1I6LLK4_9BACT</name>
<sequence>MDLRRNLRFLGTLGVGVLLGAGCVLAAQQAMTSQRIPQFENSEVKVWKSVILPHQPLALHRHDHPRVVVALTGGTMNFVDSSGTREEAVWEAGKAYWLPSMPPGAMHADVNVGEKPVEVMLIELEKAQ</sequence>
<reference evidence="1 2" key="1">
    <citation type="submission" date="2016-10" db="EMBL/GenBank/DDBJ databases">
        <authorList>
            <person name="de Groot N.N."/>
        </authorList>
    </citation>
    <scope>NUCLEOTIDE SEQUENCE [LARGE SCALE GENOMIC DNA]</scope>
    <source>
        <strain evidence="1 2">DSM 21001</strain>
    </source>
</reference>
<dbReference type="RefSeq" id="WP_141223805.1">
    <property type="nucleotide sequence ID" value="NZ_FOZL01000001.1"/>
</dbReference>
<dbReference type="AlphaFoldDB" id="A0A1I6LLK4"/>
<evidence type="ECO:0000313" key="1">
    <source>
        <dbReference type="EMBL" id="SFS04365.1"/>
    </source>
</evidence>
<dbReference type="EMBL" id="FOZL01000001">
    <property type="protein sequence ID" value="SFS04365.1"/>
    <property type="molecule type" value="Genomic_DNA"/>
</dbReference>
<dbReference type="InterPro" id="IPR011051">
    <property type="entry name" value="RmlC_Cupin_sf"/>
</dbReference>
<dbReference type="Proteomes" id="UP000199024">
    <property type="component" value="Unassembled WGS sequence"/>
</dbReference>
<dbReference type="InterPro" id="IPR014710">
    <property type="entry name" value="RmlC-like_jellyroll"/>
</dbReference>
<keyword evidence="2" id="KW-1185">Reference proteome</keyword>
<protein>
    <recommendedName>
        <fullName evidence="3">Cupin domain-containing protein</fullName>
    </recommendedName>
</protein>
<dbReference type="PROSITE" id="PS51257">
    <property type="entry name" value="PROKAR_LIPOPROTEIN"/>
    <property type="match status" value="1"/>
</dbReference>